<reference evidence="13 14" key="1">
    <citation type="submission" date="2016-11" db="EMBL/GenBank/DDBJ databases">
        <authorList>
            <person name="Jaros S."/>
            <person name="Januszkiewicz K."/>
            <person name="Wedrychowicz H."/>
        </authorList>
    </citation>
    <scope>NUCLEOTIDE SEQUENCE [LARGE SCALE GENOMIC DNA]</scope>
    <source>
        <strain evidence="13 14">CGMCC 4.2025</strain>
    </source>
</reference>
<keyword evidence="8 11" id="KW-1133">Transmembrane helix</keyword>
<dbReference type="PANTHER" id="PTHR30042:SF2">
    <property type="entry name" value="POTASSIUM-TRANSPORTING ATPASE KDPC SUBUNIT"/>
    <property type="match status" value="1"/>
</dbReference>
<evidence type="ECO:0000256" key="8">
    <source>
        <dbReference type="ARBA" id="ARBA00022989"/>
    </source>
</evidence>
<sequence length="210" mass="21838">MAHSLRPAVRRHLSALRMLLVLTVITGVLYPLAVTGVAQAAFPHQANGSVVTRDGKAVGSSLLGQSFDLPKKNPDDAGEAARPDPRFFQPRPSAGAYDPLASGASNLGPNDPGLVKAIAQRRAAVAAFDGVRPQDVPADALTASGSGLDPDVSTAYAYEQVNRVAEARGLPVADVRALVADHVHGRDLGFLGEPRVNVLDLNRALDGLSG</sequence>
<comment type="similarity">
    <text evidence="11">Belongs to the KdpC family.</text>
</comment>
<evidence type="ECO:0000256" key="7">
    <source>
        <dbReference type="ARBA" id="ARBA00022958"/>
    </source>
</evidence>
<evidence type="ECO:0000313" key="13">
    <source>
        <dbReference type="EMBL" id="SHL58046.1"/>
    </source>
</evidence>
<keyword evidence="14" id="KW-1185">Reference proteome</keyword>
<dbReference type="PANTHER" id="PTHR30042">
    <property type="entry name" value="POTASSIUM-TRANSPORTING ATPASE C CHAIN"/>
    <property type="match status" value="1"/>
</dbReference>
<evidence type="ECO:0000256" key="5">
    <source>
        <dbReference type="ARBA" id="ARBA00022741"/>
    </source>
</evidence>
<dbReference type="HAMAP" id="MF_00276">
    <property type="entry name" value="KdpC"/>
    <property type="match status" value="1"/>
</dbReference>
<dbReference type="GO" id="GO:0005886">
    <property type="term" value="C:plasma membrane"/>
    <property type="evidence" value="ECO:0007669"/>
    <property type="project" value="UniProtKB-SubCell"/>
</dbReference>
<dbReference type="NCBIfam" id="TIGR00681">
    <property type="entry name" value="kdpC"/>
    <property type="match status" value="1"/>
</dbReference>
<evidence type="ECO:0000256" key="10">
    <source>
        <dbReference type="ARBA" id="ARBA00023136"/>
    </source>
</evidence>
<dbReference type="PIRSF" id="PIRSF001296">
    <property type="entry name" value="K_ATPase_KdpC"/>
    <property type="match status" value="1"/>
</dbReference>
<proteinExistence type="inferred from homology"/>
<evidence type="ECO:0000313" key="14">
    <source>
        <dbReference type="Proteomes" id="UP000184111"/>
    </source>
</evidence>
<evidence type="ECO:0000256" key="1">
    <source>
        <dbReference type="ARBA" id="ARBA00022448"/>
    </source>
</evidence>
<keyword evidence="9 11" id="KW-0406">Ion transport</keyword>
<feature type="region of interest" description="Disordered" evidence="12">
    <location>
        <begin position="62"/>
        <end position="105"/>
    </location>
</feature>
<evidence type="ECO:0000256" key="11">
    <source>
        <dbReference type="HAMAP-Rule" id="MF_00276"/>
    </source>
</evidence>
<name>A0A1M7BT56_9ACTN</name>
<comment type="subunit">
    <text evidence="11">The system is composed of three essential subunits: KdpA, KdpB and KdpC.</text>
</comment>
<dbReference type="Pfam" id="PF02669">
    <property type="entry name" value="KdpC"/>
    <property type="match status" value="1"/>
</dbReference>
<dbReference type="Proteomes" id="UP000184111">
    <property type="component" value="Unassembled WGS sequence"/>
</dbReference>
<dbReference type="AlphaFoldDB" id="A0A1M7BT56"/>
<keyword evidence="1 11" id="KW-0813">Transport</keyword>
<comment type="subcellular location">
    <subcellularLocation>
        <location evidence="11">Cell membrane</location>
        <topology evidence="11">Single-pass membrane protein</topology>
    </subcellularLocation>
</comment>
<organism evidence="13 14">
    <name type="scientific">Actinacidiphila paucisporea</name>
    <dbReference type="NCBI Taxonomy" id="310782"/>
    <lineage>
        <taxon>Bacteria</taxon>
        <taxon>Bacillati</taxon>
        <taxon>Actinomycetota</taxon>
        <taxon>Actinomycetes</taxon>
        <taxon>Kitasatosporales</taxon>
        <taxon>Streptomycetaceae</taxon>
        <taxon>Actinacidiphila</taxon>
    </lineage>
</organism>
<gene>
    <name evidence="11" type="primary">kdpC</name>
    <name evidence="13" type="ORF">SAMN05216499_10528</name>
</gene>
<dbReference type="EMBL" id="FRBI01000005">
    <property type="protein sequence ID" value="SHL58046.1"/>
    <property type="molecule type" value="Genomic_DNA"/>
</dbReference>
<keyword evidence="7 11" id="KW-0630">Potassium</keyword>
<keyword evidence="6 11" id="KW-0067">ATP-binding</keyword>
<evidence type="ECO:0000256" key="9">
    <source>
        <dbReference type="ARBA" id="ARBA00023065"/>
    </source>
</evidence>
<dbReference type="InterPro" id="IPR003820">
    <property type="entry name" value="KdpC"/>
</dbReference>
<dbReference type="STRING" id="310782.SAMN05216499_10528"/>
<evidence type="ECO:0000256" key="3">
    <source>
        <dbReference type="ARBA" id="ARBA00022538"/>
    </source>
</evidence>
<evidence type="ECO:0000256" key="4">
    <source>
        <dbReference type="ARBA" id="ARBA00022692"/>
    </source>
</evidence>
<keyword evidence="4 11" id="KW-0812">Transmembrane</keyword>
<dbReference type="GO" id="GO:0008556">
    <property type="term" value="F:P-type potassium transmembrane transporter activity"/>
    <property type="evidence" value="ECO:0007669"/>
    <property type="project" value="InterPro"/>
</dbReference>
<evidence type="ECO:0000256" key="2">
    <source>
        <dbReference type="ARBA" id="ARBA00022475"/>
    </source>
</evidence>
<keyword evidence="5 11" id="KW-0547">Nucleotide-binding</keyword>
<dbReference type="NCBIfam" id="NF001454">
    <property type="entry name" value="PRK00315.1"/>
    <property type="match status" value="1"/>
</dbReference>
<evidence type="ECO:0000256" key="12">
    <source>
        <dbReference type="SAM" id="MobiDB-lite"/>
    </source>
</evidence>
<keyword evidence="10 11" id="KW-0472">Membrane</keyword>
<keyword evidence="2 11" id="KW-1003">Cell membrane</keyword>
<protein>
    <recommendedName>
        <fullName evidence="11">Potassium-transporting ATPase KdpC subunit</fullName>
    </recommendedName>
    <alternativeName>
        <fullName evidence="11">ATP phosphohydrolase [potassium-transporting] C chain</fullName>
    </alternativeName>
    <alternativeName>
        <fullName evidence="11">Potassium-binding and translocating subunit C</fullName>
    </alternativeName>
    <alternativeName>
        <fullName evidence="11">Potassium-translocating ATPase C chain</fullName>
    </alternativeName>
</protein>
<keyword evidence="3 11" id="KW-0633">Potassium transport</keyword>
<feature type="compositionally biased region" description="Basic and acidic residues" evidence="12">
    <location>
        <begin position="69"/>
        <end position="85"/>
    </location>
</feature>
<accession>A0A1M7BT56</accession>
<evidence type="ECO:0000256" key="6">
    <source>
        <dbReference type="ARBA" id="ARBA00022840"/>
    </source>
</evidence>
<dbReference type="GO" id="GO:0005524">
    <property type="term" value="F:ATP binding"/>
    <property type="evidence" value="ECO:0007669"/>
    <property type="project" value="UniProtKB-UniRule"/>
</dbReference>
<dbReference type="RefSeq" id="WP_073496817.1">
    <property type="nucleotide sequence ID" value="NZ_FRBI01000005.1"/>
</dbReference>
<dbReference type="OrthoDB" id="9788285at2"/>
<comment type="function">
    <text evidence="11">Part of the high-affinity ATP-driven potassium transport (or Kdp) system, which catalyzes the hydrolysis of ATP coupled with the electrogenic transport of potassium into the cytoplasm. This subunit acts as a catalytic chaperone that increases the ATP-binding affinity of the ATP-hydrolyzing subunit KdpB by the formation of a transient KdpB/KdpC/ATP ternary complex.</text>
</comment>